<evidence type="ECO:0000313" key="2">
    <source>
        <dbReference type="EMBL" id="KAF2006415.1"/>
    </source>
</evidence>
<name>A0A6A5X231_9PLEO</name>
<keyword evidence="3" id="KW-1185">Reference proteome</keyword>
<reference evidence="2" key="1">
    <citation type="journal article" date="2020" name="Stud. Mycol.">
        <title>101 Dothideomycetes genomes: a test case for predicting lifestyles and emergence of pathogens.</title>
        <authorList>
            <person name="Haridas S."/>
            <person name="Albert R."/>
            <person name="Binder M."/>
            <person name="Bloem J."/>
            <person name="Labutti K."/>
            <person name="Salamov A."/>
            <person name="Andreopoulos B."/>
            <person name="Baker S."/>
            <person name="Barry K."/>
            <person name="Bills G."/>
            <person name="Bluhm B."/>
            <person name="Cannon C."/>
            <person name="Castanera R."/>
            <person name="Culley D."/>
            <person name="Daum C."/>
            <person name="Ezra D."/>
            <person name="Gonzalez J."/>
            <person name="Henrissat B."/>
            <person name="Kuo A."/>
            <person name="Liang C."/>
            <person name="Lipzen A."/>
            <person name="Lutzoni F."/>
            <person name="Magnuson J."/>
            <person name="Mondo S."/>
            <person name="Nolan M."/>
            <person name="Ohm R."/>
            <person name="Pangilinan J."/>
            <person name="Park H.-J."/>
            <person name="Ramirez L."/>
            <person name="Alfaro M."/>
            <person name="Sun H."/>
            <person name="Tritt A."/>
            <person name="Yoshinaga Y."/>
            <person name="Zwiers L.-H."/>
            <person name="Turgeon B."/>
            <person name="Goodwin S."/>
            <person name="Spatafora J."/>
            <person name="Crous P."/>
            <person name="Grigoriev I."/>
        </authorList>
    </citation>
    <scope>NUCLEOTIDE SEQUENCE</scope>
    <source>
        <strain evidence="2">CBS 123094</strain>
    </source>
</reference>
<dbReference type="EMBL" id="ML977560">
    <property type="protein sequence ID" value="KAF2006415.1"/>
    <property type="molecule type" value="Genomic_DNA"/>
</dbReference>
<organism evidence="2 3">
    <name type="scientific">Amniculicola lignicola CBS 123094</name>
    <dbReference type="NCBI Taxonomy" id="1392246"/>
    <lineage>
        <taxon>Eukaryota</taxon>
        <taxon>Fungi</taxon>
        <taxon>Dikarya</taxon>
        <taxon>Ascomycota</taxon>
        <taxon>Pezizomycotina</taxon>
        <taxon>Dothideomycetes</taxon>
        <taxon>Pleosporomycetidae</taxon>
        <taxon>Pleosporales</taxon>
        <taxon>Amniculicolaceae</taxon>
        <taxon>Amniculicola</taxon>
    </lineage>
</organism>
<sequence>MVLCVSALAISWGVCHSSHSSLVVVTSYQGWLHPILSHPPPACHVYSILAQREAFSLARTPLCILSSLNRADEGKSWHADLSALRIQSPF</sequence>
<dbReference type="AlphaFoldDB" id="A0A6A5X231"/>
<feature type="signal peptide" evidence="1">
    <location>
        <begin position="1"/>
        <end position="17"/>
    </location>
</feature>
<proteinExistence type="predicted"/>
<evidence type="ECO:0000313" key="3">
    <source>
        <dbReference type="Proteomes" id="UP000799779"/>
    </source>
</evidence>
<protein>
    <recommendedName>
        <fullName evidence="4">Secreted protein</fullName>
    </recommendedName>
</protein>
<gene>
    <name evidence="2" type="ORF">P154DRAFT_258942</name>
</gene>
<dbReference type="Proteomes" id="UP000799779">
    <property type="component" value="Unassembled WGS sequence"/>
</dbReference>
<evidence type="ECO:0000256" key="1">
    <source>
        <dbReference type="SAM" id="SignalP"/>
    </source>
</evidence>
<evidence type="ECO:0008006" key="4">
    <source>
        <dbReference type="Google" id="ProtNLM"/>
    </source>
</evidence>
<feature type="chain" id="PRO_5025514522" description="Secreted protein" evidence="1">
    <location>
        <begin position="18"/>
        <end position="90"/>
    </location>
</feature>
<accession>A0A6A5X231</accession>
<keyword evidence="1" id="KW-0732">Signal</keyword>